<comment type="caution">
    <text evidence="2">The sequence shown here is derived from an EMBL/GenBank/DDBJ whole genome shotgun (WGS) entry which is preliminary data.</text>
</comment>
<evidence type="ECO:0000256" key="1">
    <source>
        <dbReference type="SAM" id="MobiDB-lite"/>
    </source>
</evidence>
<protein>
    <submittedName>
        <fullName evidence="2">Uncharacterized protein</fullName>
    </submittedName>
</protein>
<reference evidence="2 3" key="1">
    <citation type="submission" date="2023-03" db="EMBL/GenBank/DDBJ databases">
        <title>High recombination rates correlate with genetic variation in Cardiocondyla obscurior ants.</title>
        <authorList>
            <person name="Errbii M."/>
        </authorList>
    </citation>
    <scope>NUCLEOTIDE SEQUENCE [LARGE SCALE GENOMIC DNA]</scope>
    <source>
        <strain evidence="2">Alpha-2009</strain>
        <tissue evidence="2">Whole body</tissue>
    </source>
</reference>
<feature type="compositionally biased region" description="Basic and acidic residues" evidence="1">
    <location>
        <begin position="47"/>
        <end position="56"/>
    </location>
</feature>
<proteinExistence type="predicted"/>
<dbReference type="EMBL" id="JADYXP020000017">
    <property type="protein sequence ID" value="KAL0106738.1"/>
    <property type="molecule type" value="Genomic_DNA"/>
</dbReference>
<evidence type="ECO:0000313" key="2">
    <source>
        <dbReference type="EMBL" id="KAL0106738.1"/>
    </source>
</evidence>
<accession>A0AAW2ESI8</accession>
<sequence>MIYHTYPPHRGSKHHAKHHAKEKRHHHHHTLHHQHHRAHVVSRRSKEHSTEEKERVSQFKLLEVSLIGRPRRAKVTVRKSPSGFVAAAESRVHGGFHPRGRNLSMRARSISMHVALRRAGRAV</sequence>
<dbReference type="Proteomes" id="UP001430953">
    <property type="component" value="Unassembled WGS sequence"/>
</dbReference>
<feature type="region of interest" description="Disordered" evidence="1">
    <location>
        <begin position="1"/>
        <end position="56"/>
    </location>
</feature>
<keyword evidence="3" id="KW-1185">Reference proteome</keyword>
<name>A0AAW2ESI8_9HYME</name>
<feature type="compositionally biased region" description="Basic residues" evidence="1">
    <location>
        <begin position="10"/>
        <end position="46"/>
    </location>
</feature>
<evidence type="ECO:0000313" key="3">
    <source>
        <dbReference type="Proteomes" id="UP001430953"/>
    </source>
</evidence>
<gene>
    <name evidence="2" type="ORF">PUN28_015347</name>
</gene>
<organism evidence="2 3">
    <name type="scientific">Cardiocondyla obscurior</name>
    <dbReference type="NCBI Taxonomy" id="286306"/>
    <lineage>
        <taxon>Eukaryota</taxon>
        <taxon>Metazoa</taxon>
        <taxon>Ecdysozoa</taxon>
        <taxon>Arthropoda</taxon>
        <taxon>Hexapoda</taxon>
        <taxon>Insecta</taxon>
        <taxon>Pterygota</taxon>
        <taxon>Neoptera</taxon>
        <taxon>Endopterygota</taxon>
        <taxon>Hymenoptera</taxon>
        <taxon>Apocrita</taxon>
        <taxon>Aculeata</taxon>
        <taxon>Formicoidea</taxon>
        <taxon>Formicidae</taxon>
        <taxon>Myrmicinae</taxon>
        <taxon>Cardiocondyla</taxon>
    </lineage>
</organism>
<dbReference type="AlphaFoldDB" id="A0AAW2ESI8"/>